<dbReference type="SMART" id="SM00316">
    <property type="entry name" value="S1"/>
    <property type="match status" value="1"/>
</dbReference>
<evidence type="ECO:0000256" key="3">
    <source>
        <dbReference type="ARBA" id="ARBA00022814"/>
    </source>
</evidence>
<comment type="function">
    <text evidence="7">Participates in both transcription termination and antitermination.</text>
</comment>
<dbReference type="Gene3D" id="2.40.50.140">
    <property type="entry name" value="Nucleic acid-binding proteins"/>
    <property type="match status" value="1"/>
</dbReference>
<comment type="subcellular location">
    <subcellularLocation>
        <location evidence="7">Cytoplasm</location>
    </subcellularLocation>
</comment>
<dbReference type="PANTHER" id="PTHR22648">
    <property type="entry name" value="TRANSCRIPTION TERMINATION FACTOR NUSA"/>
    <property type="match status" value="1"/>
</dbReference>
<dbReference type="PANTHER" id="PTHR22648:SF0">
    <property type="entry name" value="TRANSCRIPTION TERMINATION_ANTITERMINATION PROTEIN NUSA"/>
    <property type="match status" value="1"/>
</dbReference>
<keyword evidence="4 7" id="KW-0694">RNA-binding</keyword>
<keyword evidence="6 7" id="KW-0804">Transcription</keyword>
<dbReference type="InterPro" id="IPR010213">
    <property type="entry name" value="TF_NusA"/>
</dbReference>
<dbReference type="FunFam" id="3.30.300.20:FF:000002">
    <property type="entry name" value="Transcription termination/antitermination protein NusA"/>
    <property type="match status" value="1"/>
</dbReference>
<dbReference type="InterPro" id="IPR013735">
    <property type="entry name" value="TF_NusA_N"/>
</dbReference>
<dbReference type="FunFam" id="2.40.50.140:FF:000058">
    <property type="entry name" value="Transcription termination/antitermination protein NusA"/>
    <property type="match status" value="1"/>
</dbReference>
<evidence type="ECO:0000256" key="7">
    <source>
        <dbReference type="HAMAP-Rule" id="MF_00945"/>
    </source>
</evidence>
<dbReference type="CDD" id="cd02134">
    <property type="entry name" value="KH-II_NusA_rpt1"/>
    <property type="match status" value="1"/>
</dbReference>
<dbReference type="InterPro" id="IPR015946">
    <property type="entry name" value="KH_dom-like_a/b"/>
</dbReference>
<dbReference type="InterPro" id="IPR058582">
    <property type="entry name" value="KH_NusA_2nd"/>
</dbReference>
<dbReference type="GO" id="GO:0003723">
    <property type="term" value="F:RNA binding"/>
    <property type="evidence" value="ECO:0007669"/>
    <property type="project" value="UniProtKB-UniRule"/>
</dbReference>
<comment type="similarity">
    <text evidence="7">Belongs to the NusA family.</text>
</comment>
<evidence type="ECO:0000313" key="8">
    <source>
        <dbReference type="EMBL" id="HEF64847.1"/>
    </source>
</evidence>
<dbReference type="GO" id="GO:0031564">
    <property type="term" value="P:transcription antitermination"/>
    <property type="evidence" value="ECO:0007669"/>
    <property type="project" value="UniProtKB-UniRule"/>
</dbReference>
<dbReference type="CDD" id="cd04455">
    <property type="entry name" value="S1_NusA"/>
    <property type="match status" value="1"/>
</dbReference>
<dbReference type="Pfam" id="PF26594">
    <property type="entry name" value="KH_NusA_2nd"/>
    <property type="match status" value="1"/>
</dbReference>
<evidence type="ECO:0000256" key="1">
    <source>
        <dbReference type="ARBA" id="ARBA00022472"/>
    </source>
</evidence>
<keyword evidence="5 7" id="KW-0805">Transcription regulation</keyword>
<dbReference type="InterPro" id="IPR012340">
    <property type="entry name" value="NA-bd_OB-fold"/>
</dbReference>
<evidence type="ECO:0000256" key="5">
    <source>
        <dbReference type="ARBA" id="ARBA00023015"/>
    </source>
</evidence>
<dbReference type="Gene3D" id="3.30.1480.10">
    <property type="entry name" value="NusA, N-terminal domain"/>
    <property type="match status" value="1"/>
</dbReference>
<dbReference type="PROSITE" id="PS50126">
    <property type="entry name" value="S1"/>
    <property type="match status" value="1"/>
</dbReference>
<dbReference type="GO" id="GO:0006353">
    <property type="term" value="P:DNA-templated transcription termination"/>
    <property type="evidence" value="ECO:0007669"/>
    <property type="project" value="UniProtKB-UniRule"/>
</dbReference>
<protein>
    <recommendedName>
        <fullName evidence="7">Transcription termination/antitermination protein NusA</fullName>
    </recommendedName>
</protein>
<organism evidence="8">
    <name type="scientific">Thermomicrobium roseum</name>
    <dbReference type="NCBI Taxonomy" id="500"/>
    <lineage>
        <taxon>Bacteria</taxon>
        <taxon>Pseudomonadati</taxon>
        <taxon>Thermomicrobiota</taxon>
        <taxon>Thermomicrobia</taxon>
        <taxon>Thermomicrobiales</taxon>
        <taxon>Thermomicrobiaceae</taxon>
        <taxon>Thermomicrobium</taxon>
    </lineage>
</organism>
<keyword evidence="3 7" id="KW-0889">Transcription antitermination</keyword>
<dbReference type="PROSITE" id="PS50084">
    <property type="entry name" value="KH_TYPE_1"/>
    <property type="match status" value="1"/>
</dbReference>
<evidence type="ECO:0000256" key="6">
    <source>
        <dbReference type="ARBA" id="ARBA00023163"/>
    </source>
</evidence>
<dbReference type="Pfam" id="PF00575">
    <property type="entry name" value="S1"/>
    <property type="match status" value="1"/>
</dbReference>
<dbReference type="SUPFAM" id="SSF69705">
    <property type="entry name" value="Transcription factor NusA, N-terminal domain"/>
    <property type="match status" value="1"/>
</dbReference>
<dbReference type="CDD" id="cd22529">
    <property type="entry name" value="KH-II_NusA_rpt2"/>
    <property type="match status" value="1"/>
</dbReference>
<dbReference type="SUPFAM" id="SSF54814">
    <property type="entry name" value="Prokaryotic type KH domain (KH-domain type II)"/>
    <property type="match status" value="2"/>
</dbReference>
<dbReference type="HAMAP" id="MF_00945_B">
    <property type="entry name" value="NusA_B"/>
    <property type="match status" value="1"/>
</dbReference>
<dbReference type="InterPro" id="IPR009019">
    <property type="entry name" value="KH_sf_prok-type"/>
</dbReference>
<reference evidence="8" key="1">
    <citation type="journal article" date="2020" name="mSystems">
        <title>Genome- and Community-Level Interaction Insights into Carbon Utilization and Element Cycling Functions of Hydrothermarchaeota in Hydrothermal Sediment.</title>
        <authorList>
            <person name="Zhou Z."/>
            <person name="Liu Y."/>
            <person name="Xu W."/>
            <person name="Pan J."/>
            <person name="Luo Z.H."/>
            <person name="Li M."/>
        </authorList>
    </citation>
    <scope>NUCLEOTIDE SEQUENCE [LARGE SCALE GENOMIC DNA]</scope>
    <source>
        <strain evidence="8">SpSt-222</strain>
    </source>
</reference>
<keyword evidence="2 7" id="KW-0963">Cytoplasm</keyword>
<dbReference type="SUPFAM" id="SSF50249">
    <property type="entry name" value="Nucleic acid-binding proteins"/>
    <property type="match status" value="1"/>
</dbReference>
<dbReference type="NCBIfam" id="TIGR01953">
    <property type="entry name" value="NusA"/>
    <property type="match status" value="1"/>
</dbReference>
<dbReference type="Pfam" id="PF08529">
    <property type="entry name" value="NusA_N"/>
    <property type="match status" value="1"/>
</dbReference>
<dbReference type="EMBL" id="DSJL01000009">
    <property type="protein sequence ID" value="HEF64847.1"/>
    <property type="molecule type" value="Genomic_DNA"/>
</dbReference>
<sequence length="439" mass="48881">MKSDLYTAIAQIAAERGIPREAVMESVQQALRTVYKKATGSDEEVEIELDVNTGRIRIFAPKRVVETVRDPLTEISIEDARKIDPLAIVGDIVRVERQPTNFGRIAAQTAKQVILQRIRDFERETIYNEFIDRVGEVLTGTVQRVDPRAVILSFGKAEAIMPAREQIPGERYRPGQRLKVYLVEVTKDAKGPQLLVSRTHPNLIKRLLELEVPEVASGAVEVMAIAREPGQRSKVAVAARQDKVDPVGACVGVRGVRIQSIVTELSGEKIDVIEWSSDIRTFIANALSPAKPITVILNEDEKVARVVVPPEQMSQAIGKDGQNARLAYKLTGWRIDIKDPDSLKGEEALLVRAATSLPELPPDLMALGRQPRLVRADGTFSIREREFGPLPSDLIMKSVDVEIVNGVVNVYYDRELRARYDFETGRELPLTDDETANVR</sequence>
<dbReference type="Gene3D" id="3.30.300.20">
    <property type="match status" value="2"/>
</dbReference>
<dbReference type="GO" id="GO:0005829">
    <property type="term" value="C:cytosol"/>
    <property type="evidence" value="ECO:0007669"/>
    <property type="project" value="TreeGrafter"/>
</dbReference>
<comment type="subunit">
    <text evidence="7">Monomer. Binds directly to the core enzyme of the DNA-dependent RNA polymerase and to nascent RNA.</text>
</comment>
<proteinExistence type="inferred from homology"/>
<dbReference type="InterPro" id="IPR003029">
    <property type="entry name" value="S1_domain"/>
</dbReference>
<comment type="caution">
    <text evidence="8">The sequence shown here is derived from an EMBL/GenBank/DDBJ whole genome shotgun (WGS) entry which is preliminary data.</text>
</comment>
<dbReference type="InterPro" id="IPR030842">
    <property type="entry name" value="TF_NusA_bacterial"/>
</dbReference>
<dbReference type="FunFam" id="3.30.300.20:FF:000005">
    <property type="entry name" value="Transcription termination/antitermination protein NusA"/>
    <property type="match status" value="1"/>
</dbReference>
<dbReference type="GO" id="GO:0003700">
    <property type="term" value="F:DNA-binding transcription factor activity"/>
    <property type="evidence" value="ECO:0007669"/>
    <property type="project" value="InterPro"/>
</dbReference>
<accession>A0A7C1K1G9</accession>
<evidence type="ECO:0000256" key="4">
    <source>
        <dbReference type="ARBA" id="ARBA00022884"/>
    </source>
</evidence>
<dbReference type="InterPro" id="IPR004087">
    <property type="entry name" value="KH_dom"/>
</dbReference>
<name>A0A7C1K1G9_THERO</name>
<dbReference type="InterPro" id="IPR025249">
    <property type="entry name" value="TF_NusA_KH_1st"/>
</dbReference>
<dbReference type="FunFam" id="3.30.1480.10:FF:000002">
    <property type="entry name" value="Transcription termination/antitermination protein NusA"/>
    <property type="match status" value="1"/>
</dbReference>
<evidence type="ECO:0000256" key="2">
    <source>
        <dbReference type="ARBA" id="ARBA00022490"/>
    </source>
</evidence>
<dbReference type="InterPro" id="IPR036555">
    <property type="entry name" value="NusA_N_sf"/>
</dbReference>
<keyword evidence="1 7" id="KW-0806">Transcription termination</keyword>
<dbReference type="SMART" id="SM00322">
    <property type="entry name" value="KH"/>
    <property type="match status" value="2"/>
</dbReference>
<dbReference type="AlphaFoldDB" id="A0A7C1K1G9"/>
<gene>
    <name evidence="7 8" type="primary">nusA</name>
    <name evidence="8" type="ORF">ENP47_04510</name>
</gene>
<dbReference type="Pfam" id="PF13184">
    <property type="entry name" value="KH_NusA_1st"/>
    <property type="match status" value="1"/>
</dbReference>